<accession>A0ACC3BAS4</accession>
<gene>
    <name evidence="1" type="ORF">N8T08_001980</name>
</gene>
<protein>
    <submittedName>
        <fullName evidence="1">Uncharacterized protein</fullName>
    </submittedName>
</protein>
<proteinExistence type="predicted"/>
<dbReference type="EMBL" id="JAOPJF010000013">
    <property type="protein sequence ID" value="KAK1147241.1"/>
    <property type="molecule type" value="Genomic_DNA"/>
</dbReference>
<evidence type="ECO:0000313" key="1">
    <source>
        <dbReference type="EMBL" id="KAK1147241.1"/>
    </source>
</evidence>
<organism evidence="1 2">
    <name type="scientific">Aspergillus melleus</name>
    <dbReference type="NCBI Taxonomy" id="138277"/>
    <lineage>
        <taxon>Eukaryota</taxon>
        <taxon>Fungi</taxon>
        <taxon>Dikarya</taxon>
        <taxon>Ascomycota</taxon>
        <taxon>Pezizomycotina</taxon>
        <taxon>Eurotiomycetes</taxon>
        <taxon>Eurotiomycetidae</taxon>
        <taxon>Eurotiales</taxon>
        <taxon>Aspergillaceae</taxon>
        <taxon>Aspergillus</taxon>
        <taxon>Aspergillus subgen. Circumdati</taxon>
    </lineage>
</organism>
<comment type="caution">
    <text evidence="1">The sequence shown here is derived from an EMBL/GenBank/DDBJ whole genome shotgun (WGS) entry which is preliminary data.</text>
</comment>
<name>A0ACC3BAS4_9EURO</name>
<keyword evidence="2" id="KW-1185">Reference proteome</keyword>
<dbReference type="Proteomes" id="UP001177260">
    <property type="component" value="Unassembled WGS sequence"/>
</dbReference>
<reference evidence="1 2" key="1">
    <citation type="journal article" date="2023" name="ACS Omega">
        <title>Identification of the Neoaspergillic Acid Biosynthesis Gene Cluster by Establishing an In Vitro CRISPR-Ribonucleoprotein Genetic System in Aspergillus melleus.</title>
        <authorList>
            <person name="Yuan B."/>
            <person name="Grau M.F."/>
            <person name="Murata R.M."/>
            <person name="Torok T."/>
            <person name="Venkateswaran K."/>
            <person name="Stajich J.E."/>
            <person name="Wang C.C.C."/>
        </authorList>
    </citation>
    <scope>NUCLEOTIDE SEQUENCE [LARGE SCALE GENOMIC DNA]</scope>
    <source>
        <strain evidence="1 2">IMV 1140</strain>
    </source>
</reference>
<sequence>MLDQSGNKLISSPHYPNCSNSARTHLQDVKLQKALDASSQEREASFESLWQMGGFAFMTGNYMDLLSDEGANRAAYDFWARKTRARIYDPKTKDVLAPIDPVHPIGAKRPSLEDDYFEQFNRPNIEIVNLRDVEIAAIETEGIVTSDGGFHRLDVIALATGFDSVTGGMTSMGICDSEGEPLAKQWREGIHTYLGMSSHGYPNMFWVYGAHGPTGFSNGPSSIEIQGRWIADVIQKIDGQGLLYVQPTIEPEMRWKGHITQLIDTTFLSRADSWYME</sequence>
<evidence type="ECO:0000313" key="2">
    <source>
        <dbReference type="Proteomes" id="UP001177260"/>
    </source>
</evidence>